<keyword evidence="2" id="KW-0862">Zinc</keyword>
<keyword evidence="1" id="KW-0479">Metal-binding</keyword>
<dbReference type="EMBL" id="CAWYQH010000035">
    <property type="protein sequence ID" value="CAK8676667.1"/>
    <property type="molecule type" value="Genomic_DNA"/>
</dbReference>
<feature type="domain" description="CULT" evidence="4">
    <location>
        <begin position="34"/>
        <end position="159"/>
    </location>
</feature>
<feature type="signal peptide" evidence="3">
    <location>
        <begin position="1"/>
        <end position="26"/>
    </location>
</feature>
<evidence type="ECO:0000259" key="4">
    <source>
        <dbReference type="PROSITE" id="PS51788"/>
    </source>
</evidence>
<gene>
    <name evidence="5" type="ORF">CVLEPA_LOCUS6118</name>
</gene>
<proteinExistence type="predicted"/>
<evidence type="ECO:0000256" key="2">
    <source>
        <dbReference type="ARBA" id="ARBA00022833"/>
    </source>
</evidence>
<accession>A0ABP0FE96</accession>
<keyword evidence="6" id="KW-1185">Reference proteome</keyword>
<evidence type="ECO:0000256" key="1">
    <source>
        <dbReference type="ARBA" id="ARBA00022723"/>
    </source>
</evidence>
<dbReference type="InterPro" id="IPR004910">
    <property type="entry name" value="Yippee/Mis18/Cereblon"/>
</dbReference>
<evidence type="ECO:0000313" key="5">
    <source>
        <dbReference type="EMBL" id="CAK8676667.1"/>
    </source>
</evidence>
<protein>
    <recommendedName>
        <fullName evidence="4">CULT domain-containing protein</fullName>
    </recommendedName>
</protein>
<dbReference type="Pfam" id="PF03226">
    <property type="entry name" value="Yippee-Mis18"/>
    <property type="match status" value="1"/>
</dbReference>
<organism evidence="5 6">
    <name type="scientific">Clavelina lepadiformis</name>
    <name type="common">Light-bulb sea squirt</name>
    <name type="synonym">Ascidia lepadiformis</name>
    <dbReference type="NCBI Taxonomy" id="159417"/>
    <lineage>
        <taxon>Eukaryota</taxon>
        <taxon>Metazoa</taxon>
        <taxon>Chordata</taxon>
        <taxon>Tunicata</taxon>
        <taxon>Ascidiacea</taxon>
        <taxon>Aplousobranchia</taxon>
        <taxon>Clavelinidae</taxon>
        <taxon>Clavelina</taxon>
    </lineage>
</organism>
<reference evidence="5 6" key="1">
    <citation type="submission" date="2024-02" db="EMBL/GenBank/DDBJ databases">
        <authorList>
            <person name="Daric V."/>
            <person name="Darras S."/>
        </authorList>
    </citation>
    <scope>NUCLEOTIDE SEQUENCE [LARGE SCALE GENOMIC DNA]</scope>
</reference>
<dbReference type="Gene3D" id="2.170.150.20">
    <property type="entry name" value="Peptide methionine sulfoxide reductase"/>
    <property type="match status" value="1"/>
</dbReference>
<name>A0ABP0FE96_CLALP</name>
<keyword evidence="3" id="KW-0732">Signal</keyword>
<dbReference type="InterPro" id="IPR034750">
    <property type="entry name" value="CULT"/>
</dbReference>
<dbReference type="PROSITE" id="PS51788">
    <property type="entry name" value="CULT"/>
    <property type="match status" value="1"/>
</dbReference>
<evidence type="ECO:0000313" key="6">
    <source>
        <dbReference type="Proteomes" id="UP001642483"/>
    </source>
</evidence>
<feature type="chain" id="PRO_5045477389" description="CULT domain-containing protein" evidence="3">
    <location>
        <begin position="27"/>
        <end position="173"/>
    </location>
</feature>
<comment type="caution">
    <text evidence="5">The sequence shown here is derived from an EMBL/GenBank/DDBJ whole genome shotgun (WGS) entry which is preliminary data.</text>
</comment>
<dbReference type="Proteomes" id="UP001642483">
    <property type="component" value="Unassembled WGS sequence"/>
</dbReference>
<sequence>MESSHAVIVAIRFIYIFLSFLNNVQCHNSDEHNLDNLLCKQCGNTIASTHDIRSFSSKLAIKHWNQTLLNIPNVLVQLFENPHKMRFNVITLSNANVYMHEQVYNTDTWFPNYSWSMSVCSKCGTHLGWKYQPTNFNHITHYKNETFFGLILDKLLEEHLSDTLLLVPNSYKS</sequence>
<evidence type="ECO:0000256" key="3">
    <source>
        <dbReference type="SAM" id="SignalP"/>
    </source>
</evidence>
<dbReference type="CDD" id="cd15777">
    <property type="entry name" value="CRBN_C_like"/>
    <property type="match status" value="1"/>
</dbReference>